<evidence type="ECO:0000256" key="1">
    <source>
        <dbReference type="ARBA" id="ARBA00022723"/>
    </source>
</evidence>
<dbReference type="GO" id="GO:0016491">
    <property type="term" value="F:oxidoreductase activity"/>
    <property type="evidence" value="ECO:0007669"/>
    <property type="project" value="UniProtKB-KW"/>
</dbReference>
<dbReference type="OrthoDB" id="6132182at2759"/>
<feature type="signal peptide" evidence="4">
    <location>
        <begin position="1"/>
        <end position="19"/>
    </location>
</feature>
<dbReference type="PANTHER" id="PTHR11474">
    <property type="entry name" value="TYROSINASE FAMILY MEMBER"/>
    <property type="match status" value="1"/>
</dbReference>
<gene>
    <name evidence="6" type="ORF">ASPGLDRAFT_34246</name>
</gene>
<dbReference type="GO" id="GO:0046872">
    <property type="term" value="F:metal ion binding"/>
    <property type="evidence" value="ECO:0007669"/>
    <property type="project" value="UniProtKB-KW"/>
</dbReference>
<evidence type="ECO:0000313" key="7">
    <source>
        <dbReference type="Proteomes" id="UP000184300"/>
    </source>
</evidence>
<proteinExistence type="predicted"/>
<name>A0A1L9VNH5_ASPGL</name>
<reference evidence="7" key="1">
    <citation type="journal article" date="2017" name="Genome Biol.">
        <title>Comparative genomics reveals high biological diversity and specific adaptations in the industrially and medically important fungal genus Aspergillus.</title>
        <authorList>
            <person name="de Vries R.P."/>
            <person name="Riley R."/>
            <person name="Wiebenga A."/>
            <person name="Aguilar-Osorio G."/>
            <person name="Amillis S."/>
            <person name="Uchima C.A."/>
            <person name="Anderluh G."/>
            <person name="Asadollahi M."/>
            <person name="Askin M."/>
            <person name="Barry K."/>
            <person name="Battaglia E."/>
            <person name="Bayram O."/>
            <person name="Benocci T."/>
            <person name="Braus-Stromeyer S.A."/>
            <person name="Caldana C."/>
            <person name="Canovas D."/>
            <person name="Cerqueira G.C."/>
            <person name="Chen F."/>
            <person name="Chen W."/>
            <person name="Choi C."/>
            <person name="Clum A."/>
            <person name="Dos Santos R.A."/>
            <person name="Damasio A.R."/>
            <person name="Diallinas G."/>
            <person name="Emri T."/>
            <person name="Fekete E."/>
            <person name="Flipphi M."/>
            <person name="Freyberg S."/>
            <person name="Gallo A."/>
            <person name="Gournas C."/>
            <person name="Habgood R."/>
            <person name="Hainaut M."/>
            <person name="Harispe M.L."/>
            <person name="Henrissat B."/>
            <person name="Hilden K.S."/>
            <person name="Hope R."/>
            <person name="Hossain A."/>
            <person name="Karabika E."/>
            <person name="Karaffa L."/>
            <person name="Karanyi Z."/>
            <person name="Krasevec N."/>
            <person name="Kuo A."/>
            <person name="Kusch H."/>
            <person name="LaButti K."/>
            <person name="Lagendijk E.L."/>
            <person name="Lapidus A."/>
            <person name="Levasseur A."/>
            <person name="Lindquist E."/>
            <person name="Lipzen A."/>
            <person name="Logrieco A.F."/>
            <person name="MacCabe A."/>
            <person name="Maekelae M.R."/>
            <person name="Malavazi I."/>
            <person name="Melin P."/>
            <person name="Meyer V."/>
            <person name="Mielnichuk N."/>
            <person name="Miskei M."/>
            <person name="Molnar A.P."/>
            <person name="Mule G."/>
            <person name="Ngan C.Y."/>
            <person name="Orejas M."/>
            <person name="Orosz E."/>
            <person name="Ouedraogo J.P."/>
            <person name="Overkamp K.M."/>
            <person name="Park H.-S."/>
            <person name="Perrone G."/>
            <person name="Piumi F."/>
            <person name="Punt P.J."/>
            <person name="Ram A.F."/>
            <person name="Ramon A."/>
            <person name="Rauscher S."/>
            <person name="Record E."/>
            <person name="Riano-Pachon D.M."/>
            <person name="Robert V."/>
            <person name="Roehrig J."/>
            <person name="Ruller R."/>
            <person name="Salamov A."/>
            <person name="Salih N.S."/>
            <person name="Samson R.A."/>
            <person name="Sandor E."/>
            <person name="Sanguinetti M."/>
            <person name="Schuetze T."/>
            <person name="Sepcic K."/>
            <person name="Shelest E."/>
            <person name="Sherlock G."/>
            <person name="Sophianopoulou V."/>
            <person name="Squina F.M."/>
            <person name="Sun H."/>
            <person name="Susca A."/>
            <person name="Todd R.B."/>
            <person name="Tsang A."/>
            <person name="Unkles S.E."/>
            <person name="van de Wiele N."/>
            <person name="van Rossen-Uffink D."/>
            <person name="Oliveira J.V."/>
            <person name="Vesth T.C."/>
            <person name="Visser J."/>
            <person name="Yu J.-H."/>
            <person name="Zhou M."/>
            <person name="Andersen M.R."/>
            <person name="Archer D.B."/>
            <person name="Baker S.E."/>
            <person name="Benoit I."/>
            <person name="Brakhage A.A."/>
            <person name="Braus G.H."/>
            <person name="Fischer R."/>
            <person name="Frisvad J.C."/>
            <person name="Goldman G.H."/>
            <person name="Houbraken J."/>
            <person name="Oakley B."/>
            <person name="Pocsi I."/>
            <person name="Scazzocchio C."/>
            <person name="Seiboth B."/>
            <person name="vanKuyk P.A."/>
            <person name="Wortman J."/>
            <person name="Dyer P.S."/>
            <person name="Grigoriev I.V."/>
        </authorList>
    </citation>
    <scope>NUCLEOTIDE SEQUENCE [LARGE SCALE GENOMIC DNA]</scope>
    <source>
        <strain evidence="7">CBS 516.65</strain>
    </source>
</reference>
<dbReference type="InterPro" id="IPR008922">
    <property type="entry name" value="Di-copper_centre_dom_sf"/>
</dbReference>
<feature type="domain" description="Tyrosinase copper-binding" evidence="5">
    <location>
        <begin position="99"/>
        <end position="141"/>
    </location>
</feature>
<dbReference type="SUPFAM" id="SSF48056">
    <property type="entry name" value="Di-copper centre-containing domain"/>
    <property type="match status" value="1"/>
</dbReference>
<dbReference type="RefSeq" id="XP_022402142.1">
    <property type="nucleotide sequence ID" value="XM_022544407.1"/>
</dbReference>
<keyword evidence="1" id="KW-0479">Metal-binding</keyword>
<dbReference type="InterPro" id="IPR002227">
    <property type="entry name" value="Tyrosinase_Cu-bd"/>
</dbReference>
<protein>
    <recommendedName>
        <fullName evidence="5">Tyrosinase copper-binding domain-containing protein</fullName>
    </recommendedName>
</protein>
<feature type="chain" id="PRO_5012431336" description="Tyrosinase copper-binding domain-containing protein" evidence="4">
    <location>
        <begin position="20"/>
        <end position="159"/>
    </location>
</feature>
<keyword evidence="2" id="KW-0560">Oxidoreductase</keyword>
<dbReference type="Pfam" id="PF00264">
    <property type="entry name" value="Tyrosinase"/>
    <property type="match status" value="1"/>
</dbReference>
<sequence>MRLYITCVIIAILAAVVTTSPTPHALDEVDVLANDALANLIAYERSHGDSNKICTLQNATFRREWGSLSLMERKKYTDAMLCLMSEPPKLASKDAPGIRNRFDDFVSVHIRQTPTIHATGNFLTWHCYYTWIFEQALSKLKISANYLGCPFLHAPLHAC</sequence>
<evidence type="ECO:0000256" key="2">
    <source>
        <dbReference type="ARBA" id="ARBA00023002"/>
    </source>
</evidence>
<evidence type="ECO:0000256" key="4">
    <source>
        <dbReference type="SAM" id="SignalP"/>
    </source>
</evidence>
<evidence type="ECO:0000256" key="3">
    <source>
        <dbReference type="ARBA" id="ARBA00023008"/>
    </source>
</evidence>
<evidence type="ECO:0000259" key="5">
    <source>
        <dbReference type="Pfam" id="PF00264"/>
    </source>
</evidence>
<dbReference type="Gene3D" id="1.10.1280.10">
    <property type="entry name" value="Di-copper center containing domain from catechol oxidase"/>
    <property type="match status" value="1"/>
</dbReference>
<dbReference type="GeneID" id="34460668"/>
<dbReference type="STRING" id="1160497.A0A1L9VNH5"/>
<dbReference type="VEuPathDB" id="FungiDB:ASPGLDRAFT_34246"/>
<dbReference type="Proteomes" id="UP000184300">
    <property type="component" value="Unassembled WGS sequence"/>
</dbReference>
<dbReference type="InterPro" id="IPR050316">
    <property type="entry name" value="Tyrosinase/Hemocyanin"/>
</dbReference>
<accession>A0A1L9VNH5</accession>
<keyword evidence="4" id="KW-0732">Signal</keyword>
<evidence type="ECO:0000313" key="6">
    <source>
        <dbReference type="EMBL" id="OJJ85444.1"/>
    </source>
</evidence>
<dbReference type="EMBL" id="KV878894">
    <property type="protein sequence ID" value="OJJ85444.1"/>
    <property type="molecule type" value="Genomic_DNA"/>
</dbReference>
<dbReference type="AlphaFoldDB" id="A0A1L9VNH5"/>
<dbReference type="PANTHER" id="PTHR11474:SF125">
    <property type="entry name" value="N-ACETYL-6-HYDROXYTRYPTOPHAN OXIDASE IVOB-RELATED"/>
    <property type="match status" value="1"/>
</dbReference>
<keyword evidence="7" id="KW-1185">Reference proteome</keyword>
<keyword evidence="3" id="KW-0186">Copper</keyword>
<organism evidence="6 7">
    <name type="scientific">Aspergillus glaucus CBS 516.65</name>
    <dbReference type="NCBI Taxonomy" id="1160497"/>
    <lineage>
        <taxon>Eukaryota</taxon>
        <taxon>Fungi</taxon>
        <taxon>Dikarya</taxon>
        <taxon>Ascomycota</taxon>
        <taxon>Pezizomycotina</taxon>
        <taxon>Eurotiomycetes</taxon>
        <taxon>Eurotiomycetidae</taxon>
        <taxon>Eurotiales</taxon>
        <taxon>Aspergillaceae</taxon>
        <taxon>Aspergillus</taxon>
        <taxon>Aspergillus subgen. Aspergillus</taxon>
    </lineage>
</organism>